<dbReference type="InterPro" id="IPR023346">
    <property type="entry name" value="Lysozyme-like_dom_sf"/>
</dbReference>
<evidence type="ECO:0000313" key="4">
    <source>
        <dbReference type="Proteomes" id="UP000698963"/>
    </source>
</evidence>
<evidence type="ECO:0000259" key="1">
    <source>
        <dbReference type="Pfam" id="PF05838"/>
    </source>
</evidence>
<dbReference type="EMBL" id="DYZA01000154">
    <property type="protein sequence ID" value="HJD97504.1"/>
    <property type="molecule type" value="Genomic_DNA"/>
</dbReference>
<reference evidence="3" key="2">
    <citation type="submission" date="2021-09" db="EMBL/GenBank/DDBJ databases">
        <authorList>
            <person name="Gilroy R."/>
        </authorList>
    </citation>
    <scope>NUCLEOTIDE SEQUENCE</scope>
    <source>
        <strain evidence="3">ChiGjej2B2-19336</strain>
    </source>
</reference>
<organism evidence="3 4">
    <name type="scientific">Mailhella massiliensis</name>
    <dbReference type="NCBI Taxonomy" id="1903261"/>
    <lineage>
        <taxon>Bacteria</taxon>
        <taxon>Pseudomonadati</taxon>
        <taxon>Thermodesulfobacteriota</taxon>
        <taxon>Desulfovibrionia</taxon>
        <taxon>Desulfovibrionales</taxon>
        <taxon>Desulfovibrionaceae</taxon>
        <taxon>Mailhella</taxon>
    </lineage>
</organism>
<reference evidence="3" key="1">
    <citation type="journal article" date="2021" name="PeerJ">
        <title>Extensive microbial diversity within the chicken gut microbiome revealed by metagenomics and culture.</title>
        <authorList>
            <person name="Gilroy R."/>
            <person name="Ravi A."/>
            <person name="Getino M."/>
            <person name="Pursley I."/>
            <person name="Horton D.L."/>
            <person name="Alikhan N.F."/>
            <person name="Baker D."/>
            <person name="Gharbi K."/>
            <person name="Hall N."/>
            <person name="Watson M."/>
            <person name="Adriaenssens E.M."/>
            <person name="Foster-Nyarko E."/>
            <person name="Jarju S."/>
            <person name="Secka A."/>
            <person name="Antonio M."/>
            <person name="Oren A."/>
            <person name="Chaudhuri R.R."/>
            <person name="La Ragione R."/>
            <person name="Hildebrand F."/>
            <person name="Pallen M.J."/>
        </authorList>
    </citation>
    <scope>NUCLEOTIDE SEQUENCE</scope>
    <source>
        <strain evidence="3">ChiGjej2B2-19336</strain>
    </source>
</reference>
<dbReference type="RefSeq" id="WP_304122558.1">
    <property type="nucleotide sequence ID" value="NZ_DYZA01000154.1"/>
</dbReference>
<dbReference type="Pfam" id="PF05838">
    <property type="entry name" value="Glyco_hydro_108"/>
    <property type="match status" value="1"/>
</dbReference>
<feature type="domain" description="Peptidoglycan binding" evidence="2">
    <location>
        <begin position="106"/>
        <end position="170"/>
    </location>
</feature>
<gene>
    <name evidence="3" type="ORF">K8W16_07650</name>
</gene>
<name>A0A921DRC7_9BACT</name>
<dbReference type="Gene3D" id="1.20.141.10">
    <property type="entry name" value="Chitosanase, subunit A, domain 1"/>
    <property type="match status" value="1"/>
</dbReference>
<dbReference type="CDD" id="cd13926">
    <property type="entry name" value="N-acetylmuramidase_GH108"/>
    <property type="match status" value="1"/>
</dbReference>
<dbReference type="Pfam" id="PF09374">
    <property type="entry name" value="PG_binding_3"/>
    <property type="match status" value="1"/>
</dbReference>
<dbReference type="InterPro" id="IPR008565">
    <property type="entry name" value="TtsA-like_GH18_dom"/>
</dbReference>
<dbReference type="SUPFAM" id="SSF53955">
    <property type="entry name" value="Lysozyme-like"/>
    <property type="match status" value="1"/>
</dbReference>
<dbReference type="Proteomes" id="UP000698963">
    <property type="component" value="Unassembled WGS sequence"/>
</dbReference>
<evidence type="ECO:0000259" key="2">
    <source>
        <dbReference type="Pfam" id="PF09374"/>
    </source>
</evidence>
<evidence type="ECO:0000313" key="3">
    <source>
        <dbReference type="EMBL" id="HJD97504.1"/>
    </source>
</evidence>
<dbReference type="InterPro" id="IPR018247">
    <property type="entry name" value="EF_Hand_1_Ca_BS"/>
</dbReference>
<sequence length="181" mass="19856">MGCFERAHAFVARMEGGFVDDPADPGGTTNYGVSLRFLKAQGLEVGDIDGDGDIDADDIRALTPERAAGVLRRAFWDVFPLDAVPDPLAMAVYDTAVNMGVGQAKRLTQNALFIEADGRWGPLTWAAVKACSDPKAAALAMVERRRERYAALVRNNPDLRKFSRGWENRMKALEKEIRSAV</sequence>
<evidence type="ECO:0008006" key="5">
    <source>
        <dbReference type="Google" id="ProtNLM"/>
    </source>
</evidence>
<dbReference type="InterPro" id="IPR018537">
    <property type="entry name" value="Peptidoglycan-bd_3"/>
</dbReference>
<proteinExistence type="predicted"/>
<comment type="caution">
    <text evidence="3">The sequence shown here is derived from an EMBL/GenBank/DDBJ whole genome shotgun (WGS) entry which is preliminary data.</text>
</comment>
<accession>A0A921DRC7</accession>
<dbReference type="AlphaFoldDB" id="A0A921DRC7"/>
<protein>
    <recommendedName>
        <fullName evidence="5">Peptidoglycan domain protein</fullName>
    </recommendedName>
</protein>
<feature type="domain" description="TtsA-like Glycoside hydrolase family 108" evidence="1">
    <location>
        <begin position="10"/>
        <end position="100"/>
    </location>
</feature>
<dbReference type="PROSITE" id="PS00018">
    <property type="entry name" value="EF_HAND_1"/>
    <property type="match status" value="1"/>
</dbReference>